<feature type="region of interest" description="Disordered" evidence="1">
    <location>
        <begin position="1"/>
        <end position="174"/>
    </location>
</feature>
<keyword evidence="3" id="KW-1185">Reference proteome</keyword>
<evidence type="ECO:0000256" key="1">
    <source>
        <dbReference type="SAM" id="MobiDB-lite"/>
    </source>
</evidence>
<feature type="compositionally biased region" description="Basic residues" evidence="1">
    <location>
        <begin position="12"/>
        <end position="27"/>
    </location>
</feature>
<protein>
    <submittedName>
        <fullName evidence="2">Uncharacterized protein</fullName>
    </submittedName>
</protein>
<feature type="compositionally biased region" description="Basic and acidic residues" evidence="1">
    <location>
        <begin position="117"/>
        <end position="130"/>
    </location>
</feature>
<sequence length="426" mass="49161">MCGKHGRDKEHRNRSRSRSRSRERARRPRDDRCRTYGKHGCEGEHRNRSRSRSRSRSHERARHPRDGRCRVWGRHGRDREESPRERPRESGCGKQQHLGSPRERSHEGKYGRQRLRSSRERSREEEHGELEQQVGSLRRERSRVRRGNRQARRLRKHRNQGGTLTKQKGQPRTVVRGDATAECEESATSAGARKHRIVSQCTIGDCTFVGDFHKAHFVQEHLPSALQPEEADRHSSSQEFQERRKQALEHLRILLECDSLHSLVDLALQRVDLTRSTFPAQMLTNMQGFSRYMGWEIPSSESDWVSRRSPALLLFWRTLVPLTRRLSAIQQASFARWTPTMCTAEAGAEQRTTLSTIVTGTRSGTAADAKGAGASTDAVVEDLDRYLQHLIRSSLLLARLTFAAPSKWRTTLLLLVKGHRYRGKRR</sequence>
<feature type="compositionally biased region" description="Basic residues" evidence="1">
    <location>
        <begin position="140"/>
        <end position="159"/>
    </location>
</feature>
<feature type="compositionally biased region" description="Basic residues" evidence="1">
    <location>
        <begin position="47"/>
        <end position="63"/>
    </location>
</feature>
<feature type="compositionally biased region" description="Polar residues" evidence="1">
    <location>
        <begin position="160"/>
        <end position="170"/>
    </location>
</feature>
<reference evidence="2 3" key="1">
    <citation type="journal article" date="2021" name="Elife">
        <title>Chloroplast acquisition without the gene transfer in kleptoplastic sea slugs, Plakobranchus ocellatus.</title>
        <authorList>
            <person name="Maeda T."/>
            <person name="Takahashi S."/>
            <person name="Yoshida T."/>
            <person name="Shimamura S."/>
            <person name="Takaki Y."/>
            <person name="Nagai Y."/>
            <person name="Toyoda A."/>
            <person name="Suzuki Y."/>
            <person name="Arimoto A."/>
            <person name="Ishii H."/>
            <person name="Satoh N."/>
            <person name="Nishiyama T."/>
            <person name="Hasebe M."/>
            <person name="Maruyama T."/>
            <person name="Minagawa J."/>
            <person name="Obokata J."/>
            <person name="Shigenobu S."/>
        </authorList>
    </citation>
    <scope>NUCLEOTIDE SEQUENCE [LARGE SCALE GENOMIC DNA]</scope>
</reference>
<comment type="caution">
    <text evidence="2">The sequence shown here is derived from an EMBL/GenBank/DDBJ whole genome shotgun (WGS) entry which is preliminary data.</text>
</comment>
<accession>A0AAV4DTD6</accession>
<evidence type="ECO:0000313" key="3">
    <source>
        <dbReference type="Proteomes" id="UP000735302"/>
    </source>
</evidence>
<name>A0AAV4DTD6_9GAST</name>
<feature type="compositionally biased region" description="Basic and acidic residues" evidence="1">
    <location>
        <begin position="28"/>
        <end position="46"/>
    </location>
</feature>
<organism evidence="2 3">
    <name type="scientific">Plakobranchus ocellatus</name>
    <dbReference type="NCBI Taxonomy" id="259542"/>
    <lineage>
        <taxon>Eukaryota</taxon>
        <taxon>Metazoa</taxon>
        <taxon>Spiralia</taxon>
        <taxon>Lophotrochozoa</taxon>
        <taxon>Mollusca</taxon>
        <taxon>Gastropoda</taxon>
        <taxon>Heterobranchia</taxon>
        <taxon>Euthyneura</taxon>
        <taxon>Panpulmonata</taxon>
        <taxon>Sacoglossa</taxon>
        <taxon>Placobranchoidea</taxon>
        <taxon>Plakobranchidae</taxon>
        <taxon>Plakobranchus</taxon>
    </lineage>
</organism>
<feature type="compositionally biased region" description="Basic and acidic residues" evidence="1">
    <location>
        <begin position="64"/>
        <end position="91"/>
    </location>
</feature>
<proteinExistence type="predicted"/>
<feature type="compositionally biased region" description="Basic and acidic residues" evidence="1">
    <location>
        <begin position="1"/>
        <end position="11"/>
    </location>
</feature>
<dbReference type="Proteomes" id="UP000735302">
    <property type="component" value="Unassembled WGS sequence"/>
</dbReference>
<feature type="compositionally biased region" description="Basic and acidic residues" evidence="1">
    <location>
        <begin position="100"/>
        <end position="110"/>
    </location>
</feature>
<evidence type="ECO:0000313" key="2">
    <source>
        <dbReference type="EMBL" id="GFO47410.1"/>
    </source>
</evidence>
<gene>
    <name evidence="2" type="ORF">PoB_007391500</name>
</gene>
<dbReference type="EMBL" id="BLXT01008305">
    <property type="protein sequence ID" value="GFO47410.1"/>
    <property type="molecule type" value="Genomic_DNA"/>
</dbReference>
<dbReference type="AlphaFoldDB" id="A0AAV4DTD6"/>